<protein>
    <submittedName>
        <fullName evidence="1">Uncharacterized protein</fullName>
    </submittedName>
</protein>
<name>A0ACD5UH31_AVESA</name>
<proteinExistence type="predicted"/>
<evidence type="ECO:0000313" key="2">
    <source>
        <dbReference type="Proteomes" id="UP001732700"/>
    </source>
</evidence>
<sequence length="538" mass="61140">MDARNYVVSINVSEDYQVQEVLALIATPLVLYLRGRVEVCIQMELTISAVWFCLAFFVVTAIITKIGSRRITFDHVRTWPPPPEVTVIAVLRLLPTLCTKGPAAAMHYLYSKFGSVFTVSFLWKRITFLVGREASGMFFGASDSEVTYGNIYEFTVPVFGQEIGFDVDYTTQREQNLFFVESLKPAQLRNHVEPMLQEVEKFFAKWGEEGVVDLKDEFQELLMLISTRCLVGKEVREKMMYGQFLALFDDVEKGLNFVSFMFPYMWTPTNRRRDKARSKLAGILSEIVMARKSSNCVVVHDDDDVLQTLIDSTYKSGRATTVTEVSGLIIALITAGKHTSTHTSMWTGACLLSSVKFLEAALEEQKQIIGKYQDRIDYNVLSEMGILHSCIKEAVRMYPPVPTLFRKAQKDISVRTEEGKEYGISRGNTLVNLVVLNGMLPQIYKDPEVYDPDRFRPGREEDKVGGKFSYTSFGGGRHTCAGEAYAYMQIKIIFSHLLRNFELKLNSPFPKPDWSKITPQPKGKVTVSYKRRRLSSNL</sequence>
<dbReference type="EnsemblPlants" id="AVESA.00010b.r2.2AG0245950.1">
    <property type="protein sequence ID" value="AVESA.00010b.r2.2AG0245950.1.CDS"/>
    <property type="gene ID" value="AVESA.00010b.r2.2AG0245950"/>
</dbReference>
<evidence type="ECO:0000313" key="1">
    <source>
        <dbReference type="EnsemblPlants" id="AVESA.00010b.r2.2AG0245950.1.CDS"/>
    </source>
</evidence>
<accession>A0ACD5UH31</accession>
<reference evidence="1" key="2">
    <citation type="submission" date="2025-09" db="UniProtKB">
        <authorList>
            <consortium name="EnsemblPlants"/>
        </authorList>
    </citation>
    <scope>IDENTIFICATION</scope>
</reference>
<reference evidence="1" key="1">
    <citation type="submission" date="2021-05" db="EMBL/GenBank/DDBJ databases">
        <authorList>
            <person name="Scholz U."/>
            <person name="Mascher M."/>
            <person name="Fiebig A."/>
        </authorList>
    </citation>
    <scope>NUCLEOTIDE SEQUENCE [LARGE SCALE GENOMIC DNA]</scope>
</reference>
<keyword evidence="2" id="KW-1185">Reference proteome</keyword>
<organism evidence="1 2">
    <name type="scientific">Avena sativa</name>
    <name type="common">Oat</name>
    <dbReference type="NCBI Taxonomy" id="4498"/>
    <lineage>
        <taxon>Eukaryota</taxon>
        <taxon>Viridiplantae</taxon>
        <taxon>Streptophyta</taxon>
        <taxon>Embryophyta</taxon>
        <taxon>Tracheophyta</taxon>
        <taxon>Spermatophyta</taxon>
        <taxon>Magnoliopsida</taxon>
        <taxon>Liliopsida</taxon>
        <taxon>Poales</taxon>
        <taxon>Poaceae</taxon>
        <taxon>BOP clade</taxon>
        <taxon>Pooideae</taxon>
        <taxon>Poodae</taxon>
        <taxon>Poeae</taxon>
        <taxon>Poeae Chloroplast Group 1 (Aveneae type)</taxon>
        <taxon>Aveninae</taxon>
        <taxon>Avena</taxon>
    </lineage>
</organism>
<dbReference type="Proteomes" id="UP001732700">
    <property type="component" value="Chromosome 2A"/>
</dbReference>